<accession>H0EY49</accession>
<comment type="caution">
    <text evidence="9">The sequence shown here is derived from an EMBL/GenBank/DDBJ whole genome shotgun (WGS) entry which is preliminary data.</text>
</comment>
<dbReference type="InterPro" id="IPR051615">
    <property type="entry name" value="Transcr_Regulatory_Elem"/>
</dbReference>
<keyword evidence="1" id="KW-0479">Metal-binding</keyword>
<dbReference type="GO" id="GO:0008270">
    <property type="term" value="F:zinc ion binding"/>
    <property type="evidence" value="ECO:0007669"/>
    <property type="project" value="InterPro"/>
</dbReference>
<dbReference type="InParanoid" id="H0EY49"/>
<feature type="region of interest" description="Disordered" evidence="7">
    <location>
        <begin position="1"/>
        <end position="51"/>
    </location>
</feature>
<evidence type="ECO:0000256" key="6">
    <source>
        <dbReference type="ARBA" id="ARBA00023242"/>
    </source>
</evidence>
<sequence>MSLRSIRPAAGASGSNPGQSASGSTGTLKNRDKRDEGSSSNSKRRRVPESVTRNACLNCKKARAKAKFKAKDQLTDRILTALSEENEKVPEIIERLQNREQYESIVEWLGHPHIEDIDSTSPRISHNSTFEMSDHEMGGGPLSTRWTSVKCDGSVFDHLFSLYFAWVHPVHTLFDEGRFVDNYNNQSTDYCSESLASAMCALACHLHTATGAAGIDEPDFDQLGEEFSDAAIANLDPQDHTITNIQAFAVMFLVDCARGKGLRAASYLREATSALSALKLERFEALEGFNEVWKNTLGGIRNLNVSVDVPHTQPI</sequence>
<dbReference type="PANTHER" id="PTHR31313:SF81">
    <property type="entry name" value="TY1 ENHANCER ACTIVATOR"/>
    <property type="match status" value="1"/>
</dbReference>
<evidence type="ECO:0000256" key="2">
    <source>
        <dbReference type="ARBA" id="ARBA00022833"/>
    </source>
</evidence>
<feature type="domain" description="Xylanolytic transcriptional activator regulatory" evidence="8">
    <location>
        <begin position="161"/>
        <end position="251"/>
    </location>
</feature>
<evidence type="ECO:0000259" key="8">
    <source>
        <dbReference type="Pfam" id="PF04082"/>
    </source>
</evidence>
<keyword evidence="10" id="KW-1185">Reference proteome</keyword>
<evidence type="ECO:0000256" key="7">
    <source>
        <dbReference type="SAM" id="MobiDB-lite"/>
    </source>
</evidence>
<evidence type="ECO:0000256" key="5">
    <source>
        <dbReference type="ARBA" id="ARBA00023163"/>
    </source>
</evidence>
<dbReference type="InterPro" id="IPR007219">
    <property type="entry name" value="XnlR_reg_dom"/>
</dbReference>
<evidence type="ECO:0000256" key="3">
    <source>
        <dbReference type="ARBA" id="ARBA00023015"/>
    </source>
</evidence>
<dbReference type="Proteomes" id="UP000005446">
    <property type="component" value="Unassembled WGS sequence"/>
</dbReference>
<keyword evidence="5" id="KW-0804">Transcription</keyword>
<dbReference type="PANTHER" id="PTHR31313">
    <property type="entry name" value="TY1 ENHANCER ACTIVATOR"/>
    <property type="match status" value="1"/>
</dbReference>
<evidence type="ECO:0000256" key="4">
    <source>
        <dbReference type="ARBA" id="ARBA00023125"/>
    </source>
</evidence>
<organism evidence="9 10">
    <name type="scientific">Glarea lozoyensis (strain ATCC 74030 / MF5533)</name>
    <dbReference type="NCBI Taxonomy" id="1104152"/>
    <lineage>
        <taxon>Eukaryota</taxon>
        <taxon>Fungi</taxon>
        <taxon>Dikarya</taxon>
        <taxon>Ascomycota</taxon>
        <taxon>Pezizomycotina</taxon>
        <taxon>Leotiomycetes</taxon>
        <taxon>Helotiales</taxon>
        <taxon>Helotiaceae</taxon>
        <taxon>Glarea</taxon>
    </lineage>
</organism>
<keyword evidence="3" id="KW-0805">Transcription regulation</keyword>
<dbReference type="HOGENOM" id="CLU_050732_0_0_1"/>
<dbReference type="CDD" id="cd12148">
    <property type="entry name" value="fungal_TF_MHR"/>
    <property type="match status" value="1"/>
</dbReference>
<dbReference type="GO" id="GO:0003677">
    <property type="term" value="F:DNA binding"/>
    <property type="evidence" value="ECO:0007669"/>
    <property type="project" value="UniProtKB-KW"/>
</dbReference>
<gene>
    <name evidence="9" type="ORF">M7I_7746</name>
</gene>
<dbReference type="Pfam" id="PF04082">
    <property type="entry name" value="Fungal_trans"/>
    <property type="match status" value="1"/>
</dbReference>
<evidence type="ECO:0000256" key="1">
    <source>
        <dbReference type="ARBA" id="ARBA00022723"/>
    </source>
</evidence>
<dbReference type="EMBL" id="AGUE01000239">
    <property type="protein sequence ID" value="EHK96537.1"/>
    <property type="molecule type" value="Genomic_DNA"/>
</dbReference>
<dbReference type="AlphaFoldDB" id="H0EY49"/>
<dbReference type="GO" id="GO:0006351">
    <property type="term" value="P:DNA-templated transcription"/>
    <property type="evidence" value="ECO:0007669"/>
    <property type="project" value="InterPro"/>
</dbReference>
<evidence type="ECO:0000313" key="9">
    <source>
        <dbReference type="EMBL" id="EHK96537.1"/>
    </source>
</evidence>
<feature type="compositionally biased region" description="Polar residues" evidence="7">
    <location>
        <begin position="13"/>
        <end position="28"/>
    </location>
</feature>
<reference evidence="9 10" key="1">
    <citation type="journal article" date="2012" name="Eukaryot. Cell">
        <title>Genome sequence of the fungus Glarea lozoyensis: the first genome sequence of a species from the Helotiaceae family.</title>
        <authorList>
            <person name="Youssar L."/>
            <person name="Gruening B.A."/>
            <person name="Erxleben A."/>
            <person name="Guenther S."/>
            <person name="Huettel W."/>
        </authorList>
    </citation>
    <scope>NUCLEOTIDE SEQUENCE [LARGE SCALE GENOMIC DNA]</scope>
    <source>
        <strain evidence="10">ATCC 74030 / MF5533</strain>
    </source>
</reference>
<keyword evidence="4" id="KW-0238">DNA-binding</keyword>
<proteinExistence type="predicted"/>
<evidence type="ECO:0000313" key="10">
    <source>
        <dbReference type="Proteomes" id="UP000005446"/>
    </source>
</evidence>
<keyword evidence="6" id="KW-0539">Nucleus</keyword>
<protein>
    <submittedName>
        <fullName evidence="9">Putative Nitrogen assimilation transcription factor nirA</fullName>
    </submittedName>
</protein>
<name>H0EY49_GLAL7</name>
<dbReference type="OrthoDB" id="2162761at2759"/>
<keyword evidence="2" id="KW-0862">Zinc</keyword>